<keyword evidence="4" id="KW-1185">Reference proteome</keyword>
<feature type="region of interest" description="Disordered" evidence="1">
    <location>
        <begin position="47"/>
        <end position="127"/>
    </location>
</feature>
<feature type="domain" description="DUF985" evidence="2">
    <location>
        <begin position="124"/>
        <end position="250"/>
    </location>
</feature>
<gene>
    <name evidence="3" type="ORF">CAC42_507</name>
</gene>
<dbReference type="CDD" id="cd06121">
    <property type="entry name" value="cupin_YML079wp"/>
    <property type="match status" value="1"/>
</dbReference>
<evidence type="ECO:0000259" key="2">
    <source>
        <dbReference type="Pfam" id="PF06172"/>
    </source>
</evidence>
<dbReference type="InterPro" id="IPR011051">
    <property type="entry name" value="RmlC_Cupin_sf"/>
</dbReference>
<dbReference type="InterPro" id="IPR014710">
    <property type="entry name" value="RmlC-like_jellyroll"/>
</dbReference>
<reference evidence="3 4" key="1">
    <citation type="submission" date="2017-06" db="EMBL/GenBank/DDBJ databases">
        <title>Draft genome sequence of a variant of Elsinoe murrayae.</title>
        <authorList>
            <person name="Cheng Q."/>
        </authorList>
    </citation>
    <scope>NUCLEOTIDE SEQUENCE [LARGE SCALE GENOMIC DNA]</scope>
    <source>
        <strain evidence="3 4">CQ-2017a</strain>
    </source>
</reference>
<evidence type="ECO:0000256" key="1">
    <source>
        <dbReference type="SAM" id="MobiDB-lite"/>
    </source>
</evidence>
<dbReference type="PANTHER" id="PTHR33387">
    <property type="entry name" value="RMLC-LIKE JELLY ROLL FOLD PROTEIN"/>
    <property type="match status" value="1"/>
</dbReference>
<dbReference type="InterPro" id="IPR009327">
    <property type="entry name" value="Cupin_DUF985"/>
</dbReference>
<name>A0A2K1R3N9_9PEZI</name>
<comment type="caution">
    <text evidence="3">The sequence shown here is derived from an EMBL/GenBank/DDBJ whole genome shotgun (WGS) entry which is preliminary data.</text>
</comment>
<feature type="domain" description="DUF985" evidence="2">
    <location>
        <begin position="28"/>
        <end position="64"/>
    </location>
</feature>
<dbReference type="SUPFAM" id="SSF51182">
    <property type="entry name" value="RmlC-like cupins"/>
    <property type="match status" value="2"/>
</dbReference>
<dbReference type="Gene3D" id="2.60.120.10">
    <property type="entry name" value="Jelly Rolls"/>
    <property type="match status" value="1"/>
</dbReference>
<dbReference type="AlphaFoldDB" id="A0A2K1R3N9"/>
<dbReference type="InterPro" id="IPR039935">
    <property type="entry name" value="YML079W-like"/>
</dbReference>
<accession>A0A2K1R3N9</accession>
<evidence type="ECO:0000313" key="3">
    <source>
        <dbReference type="EMBL" id="PNS21909.1"/>
    </source>
</evidence>
<feature type="compositionally biased region" description="Low complexity" evidence="1">
    <location>
        <begin position="55"/>
        <end position="72"/>
    </location>
</feature>
<dbReference type="EMBL" id="NKHZ01000001">
    <property type="protein sequence ID" value="PNS21909.1"/>
    <property type="molecule type" value="Genomic_DNA"/>
</dbReference>
<dbReference type="InParanoid" id="A0A2K1R3N9"/>
<dbReference type="PANTHER" id="PTHR33387:SF3">
    <property type="entry name" value="DUF985 DOMAIN-CONTAINING PROTEIN"/>
    <property type="match status" value="1"/>
</dbReference>
<dbReference type="FunCoup" id="A0A2K1R3N9">
    <property type="interactions" value="88"/>
</dbReference>
<organism evidence="3 4">
    <name type="scientific">Sphaceloma murrayae</name>
    <dbReference type="NCBI Taxonomy" id="2082308"/>
    <lineage>
        <taxon>Eukaryota</taxon>
        <taxon>Fungi</taxon>
        <taxon>Dikarya</taxon>
        <taxon>Ascomycota</taxon>
        <taxon>Pezizomycotina</taxon>
        <taxon>Dothideomycetes</taxon>
        <taxon>Dothideomycetidae</taxon>
        <taxon>Myriangiales</taxon>
        <taxon>Elsinoaceae</taxon>
        <taxon>Sphaceloma</taxon>
    </lineage>
</organism>
<dbReference type="Proteomes" id="UP000243797">
    <property type="component" value="Unassembled WGS sequence"/>
</dbReference>
<dbReference type="Pfam" id="PF06172">
    <property type="entry name" value="Cupin_5"/>
    <property type="match status" value="2"/>
</dbReference>
<evidence type="ECO:0000313" key="4">
    <source>
        <dbReference type="Proteomes" id="UP000243797"/>
    </source>
</evidence>
<dbReference type="OrthoDB" id="6614653at2759"/>
<protein>
    <recommendedName>
        <fullName evidence="2">DUF985 domain-containing protein</fullName>
    </recommendedName>
</protein>
<sequence length="273" mass="28974">MSAPIKPHYPPVASLASTLPLEAPSLSSLITTLGLRPHIEGGYFVETDRSPQHIPNPFLPSSSSSSSSSYSSPPGPPRPPPHEKGTHALQLSLESSTDPSGGPGLGPGLGPGPSPAPSLRSQYAQSPTTRSASTSILYLLTPSNPQGYFHKNKARAIHSLVSGRGRYVVVHPDGTIETFVVGRDVMAGEKLSWVVEGDRWKGSLLLPLMGKGERGSGGLGGGDLEGQGEEGLLISETVVPGFEYEDHEFLRWEDRAGVLGTRVQELEFLVRRA</sequence>
<proteinExistence type="predicted"/>